<evidence type="ECO:0000313" key="1">
    <source>
        <dbReference type="EMBL" id="RVU20544.1"/>
    </source>
</evidence>
<keyword evidence="2" id="KW-1185">Reference proteome</keyword>
<dbReference type="AlphaFoldDB" id="A0A3S2VBI9"/>
<organism evidence="1 2">
    <name type="scientific">Methylobacterium oryzihabitans</name>
    <dbReference type="NCBI Taxonomy" id="2499852"/>
    <lineage>
        <taxon>Bacteria</taxon>
        <taxon>Pseudomonadati</taxon>
        <taxon>Pseudomonadota</taxon>
        <taxon>Alphaproteobacteria</taxon>
        <taxon>Hyphomicrobiales</taxon>
        <taxon>Methylobacteriaceae</taxon>
        <taxon>Methylobacterium</taxon>
    </lineage>
</organism>
<accession>A0A3S2VBI9</accession>
<comment type="caution">
    <text evidence="1">The sequence shown here is derived from an EMBL/GenBank/DDBJ whole genome shotgun (WGS) entry which is preliminary data.</text>
</comment>
<sequence>MDVKQAVAKAKEFLGAVFADEEIAGLRLEEVEYDRQERAWLVTLGMTRPSVASEQGALTALMNQGRLRQAYKVVRIPEDTNDYPSIKIREFGNE</sequence>
<protein>
    <submittedName>
        <fullName evidence="1">Uncharacterized protein</fullName>
    </submittedName>
</protein>
<dbReference type="OrthoDB" id="9155172at2"/>
<gene>
    <name evidence="1" type="ORF">EOE48_04120</name>
</gene>
<dbReference type="EMBL" id="SACP01000003">
    <property type="protein sequence ID" value="RVU20544.1"/>
    <property type="molecule type" value="Genomic_DNA"/>
</dbReference>
<dbReference type="Proteomes" id="UP000286997">
    <property type="component" value="Unassembled WGS sequence"/>
</dbReference>
<dbReference type="RefSeq" id="WP_127727519.1">
    <property type="nucleotide sequence ID" value="NZ_SACP01000003.1"/>
</dbReference>
<proteinExistence type="predicted"/>
<evidence type="ECO:0000313" key="2">
    <source>
        <dbReference type="Proteomes" id="UP000286997"/>
    </source>
</evidence>
<name>A0A3S2VBI9_9HYPH</name>
<reference evidence="1 2" key="1">
    <citation type="submission" date="2019-01" db="EMBL/GenBank/DDBJ databases">
        <authorList>
            <person name="Chen W.-M."/>
        </authorList>
    </citation>
    <scope>NUCLEOTIDE SEQUENCE [LARGE SCALE GENOMIC DNA]</scope>
    <source>
        <strain evidence="1 2">TER-1</strain>
    </source>
</reference>